<dbReference type="OrthoDB" id="10649534at2759"/>
<protein>
    <submittedName>
        <fullName evidence="1">Uncharacterized protein</fullName>
    </submittedName>
</protein>
<evidence type="ECO:0000313" key="1">
    <source>
        <dbReference type="EMBL" id="KFL61125.1"/>
    </source>
</evidence>
<dbReference type="EMBL" id="GG700650">
    <property type="protein sequence ID" value="KFL61125.1"/>
    <property type="molecule type" value="Genomic_DNA"/>
</dbReference>
<dbReference type="RefSeq" id="XP_047605880.1">
    <property type="nucleotide sequence ID" value="XM_047750998.1"/>
</dbReference>
<organism evidence="1 2">
    <name type="scientific">Trichophyton rubrum (strain ATCC MYA-4607 / CBS 118892)</name>
    <name type="common">Athlete's foot fungus</name>
    <dbReference type="NCBI Taxonomy" id="559305"/>
    <lineage>
        <taxon>Eukaryota</taxon>
        <taxon>Fungi</taxon>
        <taxon>Dikarya</taxon>
        <taxon>Ascomycota</taxon>
        <taxon>Pezizomycotina</taxon>
        <taxon>Eurotiomycetes</taxon>
        <taxon>Eurotiomycetidae</taxon>
        <taxon>Onygenales</taxon>
        <taxon>Arthrodermataceae</taxon>
        <taxon>Trichophyton</taxon>
    </lineage>
</organism>
<gene>
    <name evidence="1" type="ORF">TERG_11965</name>
</gene>
<reference evidence="2" key="1">
    <citation type="journal article" date="2012" name="MBio">
        <title>Comparative genome analysis of Trichophyton rubrum and related dermatophytes reveals candidate genes involved in infection.</title>
        <authorList>
            <person name="Martinez D.A."/>
            <person name="Oliver B.G."/>
            <person name="Graeser Y."/>
            <person name="Goldberg J.M."/>
            <person name="Li W."/>
            <person name="Martinez-Rossi N.M."/>
            <person name="Monod M."/>
            <person name="Shelest E."/>
            <person name="Barton R.C."/>
            <person name="Birch E."/>
            <person name="Brakhage A.A."/>
            <person name="Chen Z."/>
            <person name="Gurr S.J."/>
            <person name="Heiman D."/>
            <person name="Heitman J."/>
            <person name="Kosti I."/>
            <person name="Rossi A."/>
            <person name="Saif S."/>
            <person name="Samalova M."/>
            <person name="Saunders C.W."/>
            <person name="Shea T."/>
            <person name="Summerbell R.C."/>
            <person name="Xu J."/>
            <person name="Young S."/>
            <person name="Zeng Q."/>
            <person name="Birren B.W."/>
            <person name="Cuomo C.A."/>
            <person name="White T.C."/>
        </authorList>
    </citation>
    <scope>NUCLEOTIDE SEQUENCE [LARGE SCALE GENOMIC DNA]</scope>
    <source>
        <strain evidence="2">ATCC MYA-4607 / CBS 118892</strain>
    </source>
</reference>
<proteinExistence type="predicted"/>
<dbReference type="GeneID" id="71777295"/>
<dbReference type="InParanoid" id="A0A080WLY2"/>
<dbReference type="AlphaFoldDB" id="A0A080WLY2"/>
<accession>A0A080WLY2</accession>
<dbReference type="VEuPathDB" id="FungiDB:TERG_11965"/>
<sequence length="364" mass="37098">MVDGVMDGSAVGAQFLVCGGGWARGDFTLDPLLEWLFLGDLTGCLETCYDGSGVVALWVGEVAEVKGWLDGWVGGGEVEPAPGAGTGDVGGDAEGVGGDVVAETAGVDAEWDLVAVHHDVGAVTIEPGCVDGLAAKEDTCIGVHGGLVWWNGLVELPHDDGFGVVDQVLSHARHVLDDGDGERGELLAWSNAREQEETGGVDCASAEDGLPLGAEGQFGTRLESDVNSGHGVSADINLGYPGVSQDGEIGLLLRSAEDGVDVGNAGTAAAAVIRVIRHREEAGSLGQSALRANGLVKVGNNGDVERGRAGLHPVLAELVAMPGVDGLHGVAEIIDHTSEGVEAPALAAFALPHFAVVFKRTEGN</sequence>
<dbReference type="HOGENOM" id="CLU_761164_0_0_1"/>
<keyword evidence="2" id="KW-1185">Reference proteome</keyword>
<dbReference type="Proteomes" id="UP000008864">
    <property type="component" value="Unassembled WGS sequence"/>
</dbReference>
<name>A0A080WLY2_TRIRC</name>
<evidence type="ECO:0000313" key="2">
    <source>
        <dbReference type="Proteomes" id="UP000008864"/>
    </source>
</evidence>